<dbReference type="eggNOG" id="COG3409">
    <property type="taxonomic scope" value="Bacteria"/>
</dbReference>
<dbReference type="AlphaFoldDB" id="K6YX72"/>
<accession>K6YX72</accession>
<dbReference type="STRING" id="493475.GARC_4401"/>
<evidence type="ECO:0000313" key="1">
    <source>
        <dbReference type="EMBL" id="GAC21343.1"/>
    </source>
</evidence>
<comment type="caution">
    <text evidence="1">The sequence shown here is derived from an EMBL/GenBank/DDBJ whole genome shotgun (WGS) entry which is preliminary data.</text>
</comment>
<keyword evidence="2" id="KW-1185">Reference proteome</keyword>
<dbReference type="EMBL" id="BAEO01000062">
    <property type="protein sequence ID" value="GAC21343.1"/>
    <property type="molecule type" value="Genomic_DNA"/>
</dbReference>
<dbReference type="Proteomes" id="UP000006327">
    <property type="component" value="Unassembled WGS sequence"/>
</dbReference>
<sequence length="140" mass="16031">MQDISNKPARWPLIRQGIVFQFKLGLDALRDILMSPVSMVLIVFDVVMANDQQQSYFNRLMRLGKKSDHWINLFAVDSPNGEPENNKEAADSNVDFWISKIETVVKEQQVDGKLTQSGKDKLQQYFGKIMQNKDKPGSKD</sequence>
<evidence type="ECO:0000313" key="2">
    <source>
        <dbReference type="Proteomes" id="UP000006327"/>
    </source>
</evidence>
<dbReference type="RefSeq" id="WP_007624183.1">
    <property type="nucleotide sequence ID" value="NZ_BAEO01000062.1"/>
</dbReference>
<proteinExistence type="predicted"/>
<reference evidence="1 2" key="1">
    <citation type="journal article" date="2017" name="Antonie Van Leeuwenhoek">
        <title>Rhizobium rhizosphaerae sp. nov., a novel species isolated from rice rhizosphere.</title>
        <authorList>
            <person name="Zhao J.J."/>
            <person name="Zhang J."/>
            <person name="Zhang R.J."/>
            <person name="Zhang C.W."/>
            <person name="Yin H.Q."/>
            <person name="Zhang X.X."/>
        </authorList>
    </citation>
    <scope>NUCLEOTIDE SEQUENCE [LARGE SCALE GENOMIC DNA]</scope>
    <source>
        <strain evidence="1 2">BSs20135</strain>
    </source>
</reference>
<dbReference type="OrthoDB" id="8030924at2"/>
<gene>
    <name evidence="1" type="ORF">GARC_4401</name>
</gene>
<name>K6YX72_9ALTE</name>
<protein>
    <submittedName>
        <fullName evidence="1">Uncharacterized protein</fullName>
    </submittedName>
</protein>
<organism evidence="1 2">
    <name type="scientific">Paraglaciecola arctica BSs20135</name>
    <dbReference type="NCBI Taxonomy" id="493475"/>
    <lineage>
        <taxon>Bacteria</taxon>
        <taxon>Pseudomonadati</taxon>
        <taxon>Pseudomonadota</taxon>
        <taxon>Gammaproteobacteria</taxon>
        <taxon>Alteromonadales</taxon>
        <taxon>Alteromonadaceae</taxon>
        <taxon>Paraglaciecola</taxon>
    </lineage>
</organism>